<gene>
    <name evidence="2" type="ORF">OF897_05010</name>
</gene>
<organism evidence="2 3">
    <name type="scientific">Chryseobacterium formosus</name>
    <dbReference type="NCBI Taxonomy" id="1537363"/>
    <lineage>
        <taxon>Bacteria</taxon>
        <taxon>Pseudomonadati</taxon>
        <taxon>Bacteroidota</taxon>
        <taxon>Flavobacteriia</taxon>
        <taxon>Flavobacteriales</taxon>
        <taxon>Weeksellaceae</taxon>
        <taxon>Chryseobacterium group</taxon>
        <taxon>Chryseobacterium</taxon>
    </lineage>
</organism>
<proteinExistence type="predicted"/>
<evidence type="ECO:0000313" key="3">
    <source>
        <dbReference type="Proteomes" id="UP001073122"/>
    </source>
</evidence>
<keyword evidence="3" id="KW-1185">Reference proteome</keyword>
<reference evidence="2" key="1">
    <citation type="submission" date="2022-10" db="EMBL/GenBank/DDBJ databases">
        <title>Chryseobacterium sp. nov., a novel bacterial species.</title>
        <authorList>
            <person name="Cao Y."/>
        </authorList>
    </citation>
    <scope>NUCLEOTIDE SEQUENCE</scope>
    <source>
        <strain evidence="2">CCTCC AB2015118</strain>
    </source>
</reference>
<evidence type="ECO:0000256" key="1">
    <source>
        <dbReference type="SAM" id="SignalP"/>
    </source>
</evidence>
<feature type="signal peptide" evidence="1">
    <location>
        <begin position="1"/>
        <end position="20"/>
    </location>
</feature>
<name>A0ABT3XMD3_9FLAO</name>
<accession>A0ABT3XMD3</accession>
<evidence type="ECO:0000313" key="2">
    <source>
        <dbReference type="EMBL" id="MCX8523282.1"/>
    </source>
</evidence>
<comment type="caution">
    <text evidence="2">The sequence shown here is derived from an EMBL/GenBank/DDBJ whole genome shotgun (WGS) entry which is preliminary data.</text>
</comment>
<dbReference type="RefSeq" id="WP_267264599.1">
    <property type="nucleotide sequence ID" value="NZ_JAOVZW010000004.1"/>
</dbReference>
<feature type="chain" id="PRO_5046278434" evidence="1">
    <location>
        <begin position="21"/>
        <end position="175"/>
    </location>
</feature>
<dbReference type="Proteomes" id="UP001073122">
    <property type="component" value="Unassembled WGS sequence"/>
</dbReference>
<dbReference type="EMBL" id="JAOVZW010000004">
    <property type="protein sequence ID" value="MCX8523282.1"/>
    <property type="molecule type" value="Genomic_DNA"/>
</dbReference>
<protein>
    <submittedName>
        <fullName evidence="2">Uncharacterized protein</fullName>
    </submittedName>
</protein>
<keyword evidence="1" id="KW-0732">Signal</keyword>
<sequence length="175" mass="18798">MKQFLFTALAIVAFATTAKAQNQVKLNVILRPIQTLTIKEDQKDVNLEYVTTADYQNGVSKTNDNHLTIYSTGGFQVKVQANNANMELNGKNMAVSTIKLTTSAGSQALENATYKQDLPLSASETTIVSSTSGAVNKNVNVKYQGGGANTYIDNYVAGQNPSTYKATLVYSIVSA</sequence>